<dbReference type="Proteomes" id="UP000789342">
    <property type="component" value="Unassembled WGS sequence"/>
</dbReference>
<accession>A0A9N8YQ90</accession>
<organism evidence="1 2">
    <name type="scientific">Acaulospora morrowiae</name>
    <dbReference type="NCBI Taxonomy" id="94023"/>
    <lineage>
        <taxon>Eukaryota</taxon>
        <taxon>Fungi</taxon>
        <taxon>Fungi incertae sedis</taxon>
        <taxon>Mucoromycota</taxon>
        <taxon>Glomeromycotina</taxon>
        <taxon>Glomeromycetes</taxon>
        <taxon>Diversisporales</taxon>
        <taxon>Acaulosporaceae</taxon>
        <taxon>Acaulospora</taxon>
    </lineage>
</organism>
<proteinExistence type="predicted"/>
<dbReference type="AlphaFoldDB" id="A0A9N8YQ90"/>
<dbReference type="EMBL" id="CAJVPV010000168">
    <property type="protein sequence ID" value="CAG8445359.1"/>
    <property type="molecule type" value="Genomic_DNA"/>
</dbReference>
<reference evidence="1" key="1">
    <citation type="submission" date="2021-06" db="EMBL/GenBank/DDBJ databases">
        <authorList>
            <person name="Kallberg Y."/>
            <person name="Tangrot J."/>
            <person name="Rosling A."/>
        </authorList>
    </citation>
    <scope>NUCLEOTIDE SEQUENCE</scope>
    <source>
        <strain evidence="1">CL551</strain>
    </source>
</reference>
<protein>
    <submittedName>
        <fullName evidence="1">15103_t:CDS:1</fullName>
    </submittedName>
</protein>
<sequence>MPVNTTLQAECNRNELILSNAHYHSTQDTYAIDLMRDIWTLSGNVVQKLLVYDTIIGDLLLRTRAMRHIPEFIDVFAPILPRLLVILIIDLYTGEAWVNLCKGSSKQDGGELLKEVSVSILLKKESTDRSFVT</sequence>
<comment type="caution">
    <text evidence="1">The sequence shown here is derived from an EMBL/GenBank/DDBJ whole genome shotgun (WGS) entry which is preliminary data.</text>
</comment>
<name>A0A9N8YQ90_9GLOM</name>
<evidence type="ECO:0000313" key="2">
    <source>
        <dbReference type="Proteomes" id="UP000789342"/>
    </source>
</evidence>
<evidence type="ECO:0000313" key="1">
    <source>
        <dbReference type="EMBL" id="CAG8445359.1"/>
    </source>
</evidence>
<keyword evidence="2" id="KW-1185">Reference proteome</keyword>
<gene>
    <name evidence="1" type="ORF">AMORRO_LOCUS574</name>
</gene>